<gene>
    <name evidence="2" type="ORF">AOQ84DRAFT_31682</name>
</gene>
<feature type="compositionally biased region" description="Pro residues" evidence="1">
    <location>
        <begin position="259"/>
        <end position="273"/>
    </location>
</feature>
<name>A0A8E2JTI1_9PEZI</name>
<feature type="region of interest" description="Disordered" evidence="1">
    <location>
        <begin position="362"/>
        <end position="393"/>
    </location>
</feature>
<feature type="region of interest" description="Disordered" evidence="1">
    <location>
        <begin position="84"/>
        <end position="107"/>
    </location>
</feature>
<dbReference type="Proteomes" id="UP000250140">
    <property type="component" value="Unassembled WGS sequence"/>
</dbReference>
<proteinExistence type="predicted"/>
<feature type="compositionally biased region" description="Polar residues" evidence="1">
    <location>
        <begin position="1129"/>
        <end position="1145"/>
    </location>
</feature>
<organism evidence="2 3">
    <name type="scientific">Glonium stellatum</name>
    <dbReference type="NCBI Taxonomy" id="574774"/>
    <lineage>
        <taxon>Eukaryota</taxon>
        <taxon>Fungi</taxon>
        <taxon>Dikarya</taxon>
        <taxon>Ascomycota</taxon>
        <taxon>Pezizomycotina</taxon>
        <taxon>Dothideomycetes</taxon>
        <taxon>Pleosporomycetidae</taxon>
        <taxon>Gloniales</taxon>
        <taxon>Gloniaceae</taxon>
        <taxon>Glonium</taxon>
    </lineage>
</organism>
<reference evidence="2 3" key="1">
    <citation type="journal article" date="2016" name="Nat. Commun.">
        <title>Ectomycorrhizal ecology is imprinted in the genome of the dominant symbiotic fungus Cenococcum geophilum.</title>
        <authorList>
            <consortium name="DOE Joint Genome Institute"/>
            <person name="Peter M."/>
            <person name="Kohler A."/>
            <person name="Ohm R.A."/>
            <person name="Kuo A."/>
            <person name="Krutzmann J."/>
            <person name="Morin E."/>
            <person name="Arend M."/>
            <person name="Barry K.W."/>
            <person name="Binder M."/>
            <person name="Choi C."/>
            <person name="Clum A."/>
            <person name="Copeland A."/>
            <person name="Grisel N."/>
            <person name="Haridas S."/>
            <person name="Kipfer T."/>
            <person name="LaButti K."/>
            <person name="Lindquist E."/>
            <person name="Lipzen A."/>
            <person name="Maire R."/>
            <person name="Meier B."/>
            <person name="Mihaltcheva S."/>
            <person name="Molinier V."/>
            <person name="Murat C."/>
            <person name="Poggeler S."/>
            <person name="Quandt C.A."/>
            <person name="Sperisen C."/>
            <person name="Tritt A."/>
            <person name="Tisserant E."/>
            <person name="Crous P.W."/>
            <person name="Henrissat B."/>
            <person name="Nehls U."/>
            <person name="Egli S."/>
            <person name="Spatafora J.W."/>
            <person name="Grigoriev I.V."/>
            <person name="Martin F.M."/>
        </authorList>
    </citation>
    <scope>NUCLEOTIDE SEQUENCE [LARGE SCALE GENOMIC DNA]</scope>
    <source>
        <strain evidence="2 3">CBS 207.34</strain>
    </source>
</reference>
<dbReference type="OrthoDB" id="3029913at2759"/>
<keyword evidence="3" id="KW-1185">Reference proteome</keyword>
<protein>
    <submittedName>
        <fullName evidence="2">Uncharacterized protein</fullName>
    </submittedName>
</protein>
<evidence type="ECO:0000256" key="1">
    <source>
        <dbReference type="SAM" id="MobiDB-lite"/>
    </source>
</evidence>
<evidence type="ECO:0000313" key="2">
    <source>
        <dbReference type="EMBL" id="OCL08913.1"/>
    </source>
</evidence>
<sequence>MEAFLTPDNARLRVLKHLRNQASSLSQTRELAVAGAAVGGSGDDIPDPNKPKELSPGMMKLYSYYAPSLQGGKHNIVVTQTVIHPDFKPDPPSENSPSSGGSNALKTSKPILNEHEAVLISTQEFNVNAPRFALPPGIIHQTYPPQGLGDSNNVLPHIVFEDPHLPWENEASSIDTREESATANNPTTVPTTGPGDPPKTEIHSLPPPNRAATAAIKGNPVKPGRNMVPWLALFTFTEDELKLTSAQMMSRSSGGFFPEGPPKIPPKSFPVPPDGRGQDRSTFSVKMTIEEYLDLDRPGDGVGVDENNHPVPVRIPIKKDEEILLDQQVDVIFVPKGLFESFFCSYNDSGTRVLNKEDITPATGETASQDDSIPPRDSGVPQGSGNASKSKGGIPDLHRYKYLAHVRNVNTRHMAGAGIEDDGLFSVIHGHRTGPLDVKEPKPMIVHLVSLEGIEDHIRFGTPLEKKSHVALVSLYSWTYLCLPPQSVNFTDAMKHIGHTVTDGGECWLRAPMELITAMDGAGASNVPPFRHRLANRMKDGFVLLRSLLQTGEETVSFYRGPLTPQYVPPIKAAWWPYQTNFSTDYQILDRLLGIKDISYSAAWQLGRTLGIADQAFSAALIRLRSNCQTTGRRGALKKMVADQAAKSKAGLFTGLAKSMEVLATLGSAAAGEIKVDPTNRFALENPPPPTFILTNSSETKPTEPGDAQKDLLNDQISQHVTFLTSGKDQIPPAVKRATDENPAPDDSDEVFIPFNEINVPVSPDWQIVQSWIMNSLFLKNIPAHYLIPDPSFLPRESIRFFYIDTNWMDAFIDGALSIGNHLSQKDDVVRQSFKRALNNYLKTPYRNDHPELNYFPQVPCFGFLMRSAVVKAFPNLEVHAPWPKVDDPDADNEVKGPSREPTLRLETIEKDVLLCLFDRMPGAPNVPTTPNLYHWDPKVQITISQPPHQQCFRLGVPDGVRGEDSSVEMSFRHMFTTDDTPTSDINHPDQPFDPHSPVAIITWKQGQTPDVNPLEPNATTVEQADHEKAEKNLAKASLPTNIFDWTSRTIIFPAFASACNRVLSNFSGTKYFEDDVPTSAVTGTMLTSFISQMIIHIPSNAPGSTSPSPLPDPLSTARKIRIQDDDTSNPSTWTKVHPKNNTPTKLPPVPAPSPKDTHMSQPEYPPLRTTPSAIINKNTHPPIPTDEQTKNQPLLNRDIGAQFIASAYALRQQAPGPGKIAPIAVYADDHDTRNIPIDLVITLTRPKGAPNSDPHKLQLYTVEVEVPLGGKVTDLAKSYAGPGGKMISNPRFNVHVTMHTENGQDFVRFTLVPRAVTRLVPLRYIPEMNFVVWQVRPNGVPTKNVVGTRGAVEIKITESYRRMDNGNPFDHFGISKTFLKKVMAPPPPLPTG</sequence>
<feature type="region of interest" description="Disordered" evidence="1">
    <location>
        <begin position="256"/>
        <end position="280"/>
    </location>
</feature>
<feature type="region of interest" description="Disordered" evidence="1">
    <location>
        <begin position="1124"/>
        <end position="1162"/>
    </location>
</feature>
<dbReference type="EMBL" id="KV749557">
    <property type="protein sequence ID" value="OCL08913.1"/>
    <property type="molecule type" value="Genomic_DNA"/>
</dbReference>
<evidence type="ECO:0000313" key="3">
    <source>
        <dbReference type="Proteomes" id="UP000250140"/>
    </source>
</evidence>
<feature type="compositionally biased region" description="Low complexity" evidence="1">
    <location>
        <begin position="93"/>
        <end position="103"/>
    </location>
</feature>
<feature type="region of interest" description="Disordered" evidence="1">
    <location>
        <begin position="174"/>
        <end position="210"/>
    </location>
</feature>
<accession>A0A8E2JTI1</accession>